<dbReference type="STRING" id="1798182.GA0061081_101235"/>
<dbReference type="AlphaFoldDB" id="A0A1C3Z3L9"/>
<dbReference type="InterPro" id="IPR004872">
    <property type="entry name" value="Lipoprotein_NlpA"/>
</dbReference>
<comment type="subcellular location">
    <subcellularLocation>
        <location evidence="1">Membrane</location>
        <topology evidence="1">Lipid-anchor</topology>
    </subcellularLocation>
</comment>
<dbReference type="SUPFAM" id="SSF53850">
    <property type="entry name" value="Periplasmic binding protein-like II"/>
    <property type="match status" value="1"/>
</dbReference>
<sequence length="282" mass="31423">MKTFFTEHKFFRYIAFALVVSSISLITACDKSSNQANNQTKKEISMGVSPGPYNDLFNDAVKPILESEGYKVKLVSFPHLLESDIALTEGSIDLTVAQHTAYMDVFNAQRKAHLKSVVHVPSVPAAVFSNKYTSLKQVFSGAKVAIPQDASNAARSYNLLEKAGWIKLKENTNPIIVSKNDIAENIAGIEIIEMDSANIPRVLDELDFAVIPGSIVYSANIDSNKALLSETIIPDLEIMVVVNEGNENSQWAQDIKRIYQSQQFKDYMKTHNQNGYWVMPKE</sequence>
<dbReference type="OrthoDB" id="9812878at2"/>
<evidence type="ECO:0000313" key="8">
    <source>
        <dbReference type="Proteomes" id="UP000199670"/>
    </source>
</evidence>
<keyword evidence="3" id="KW-0732">Signal</keyword>
<evidence type="ECO:0000256" key="5">
    <source>
        <dbReference type="ARBA" id="ARBA00023139"/>
    </source>
</evidence>
<dbReference type="Gene3D" id="3.40.190.10">
    <property type="entry name" value="Periplasmic binding protein-like II"/>
    <property type="match status" value="2"/>
</dbReference>
<dbReference type="RefSeq" id="WP_091346300.1">
    <property type="nucleotide sequence ID" value="NZ_FMAQ01000001.1"/>
</dbReference>
<evidence type="ECO:0000256" key="3">
    <source>
        <dbReference type="ARBA" id="ARBA00022729"/>
    </source>
</evidence>
<dbReference type="GO" id="GO:0016020">
    <property type="term" value="C:membrane"/>
    <property type="evidence" value="ECO:0007669"/>
    <property type="project" value="UniProtKB-SubCell"/>
</dbReference>
<protein>
    <submittedName>
        <fullName evidence="7">D-methionine transport system substrate-binding protein</fullName>
    </submittedName>
</protein>
<evidence type="ECO:0000256" key="2">
    <source>
        <dbReference type="ARBA" id="ARBA00008973"/>
    </source>
</evidence>
<gene>
    <name evidence="7" type="ORF">GA0061081_101235</name>
</gene>
<reference evidence="8" key="1">
    <citation type="submission" date="2016-08" db="EMBL/GenBank/DDBJ databases">
        <authorList>
            <person name="Varghese N."/>
            <person name="Submissions Spin"/>
        </authorList>
    </citation>
    <scope>NUCLEOTIDE SEQUENCE [LARGE SCALE GENOMIC DNA]</scope>
    <source>
        <strain evidence="8">R-53248</strain>
    </source>
</reference>
<evidence type="ECO:0000256" key="1">
    <source>
        <dbReference type="ARBA" id="ARBA00004635"/>
    </source>
</evidence>
<keyword evidence="8" id="KW-1185">Reference proteome</keyword>
<evidence type="ECO:0000256" key="6">
    <source>
        <dbReference type="ARBA" id="ARBA00023288"/>
    </source>
</evidence>
<dbReference type="Proteomes" id="UP000199670">
    <property type="component" value="Unassembled WGS sequence"/>
</dbReference>
<dbReference type="EMBL" id="FMAQ01000001">
    <property type="protein sequence ID" value="SCB76936.1"/>
    <property type="molecule type" value="Genomic_DNA"/>
</dbReference>
<dbReference type="PANTHER" id="PTHR30429">
    <property type="entry name" value="D-METHIONINE-BINDING LIPOPROTEIN METQ"/>
    <property type="match status" value="1"/>
</dbReference>
<keyword evidence="5" id="KW-0564">Palmitate</keyword>
<organism evidence="7 8">
    <name type="scientific">Gilliamella bombicola</name>
    <dbReference type="NCBI Taxonomy" id="1798182"/>
    <lineage>
        <taxon>Bacteria</taxon>
        <taxon>Pseudomonadati</taxon>
        <taxon>Pseudomonadota</taxon>
        <taxon>Gammaproteobacteria</taxon>
        <taxon>Orbales</taxon>
        <taxon>Orbaceae</taxon>
        <taxon>Gilliamella</taxon>
    </lineage>
</organism>
<dbReference type="Pfam" id="PF03180">
    <property type="entry name" value="Lipoprotein_9"/>
    <property type="match status" value="1"/>
</dbReference>
<comment type="similarity">
    <text evidence="2">Belongs to the NlpA lipoprotein family.</text>
</comment>
<dbReference type="PANTHER" id="PTHR30429:SF0">
    <property type="entry name" value="METHIONINE-BINDING LIPOPROTEIN METQ"/>
    <property type="match status" value="1"/>
</dbReference>
<proteinExistence type="inferred from homology"/>
<evidence type="ECO:0000313" key="7">
    <source>
        <dbReference type="EMBL" id="SCB76936.1"/>
    </source>
</evidence>
<name>A0A1C3Z3L9_9GAMM</name>
<evidence type="ECO:0000256" key="4">
    <source>
        <dbReference type="ARBA" id="ARBA00023136"/>
    </source>
</evidence>
<accession>A0A1C3Z3L9</accession>
<keyword evidence="6" id="KW-0449">Lipoprotein</keyword>
<dbReference type="PROSITE" id="PS51257">
    <property type="entry name" value="PROKAR_LIPOPROTEIN"/>
    <property type="match status" value="1"/>
</dbReference>
<keyword evidence="4" id="KW-0472">Membrane</keyword>